<organism evidence="1 2">
    <name type="scientific">Calidithermus terrae</name>
    <dbReference type="NCBI Taxonomy" id="1408545"/>
    <lineage>
        <taxon>Bacteria</taxon>
        <taxon>Thermotogati</taxon>
        <taxon>Deinococcota</taxon>
        <taxon>Deinococci</taxon>
        <taxon>Thermales</taxon>
        <taxon>Thermaceae</taxon>
        <taxon>Calidithermus</taxon>
    </lineage>
</organism>
<accession>A0A399DW57</accession>
<dbReference type="EMBL" id="QXDL01000351">
    <property type="protein sequence ID" value="RIH75633.1"/>
    <property type="molecule type" value="Genomic_DNA"/>
</dbReference>
<gene>
    <name evidence="1" type="ORF">Mterra_03961</name>
</gene>
<protein>
    <submittedName>
        <fullName evidence="1">Uncharacterized protein</fullName>
    </submittedName>
</protein>
<keyword evidence="2" id="KW-1185">Reference proteome</keyword>
<reference evidence="1 2" key="1">
    <citation type="submission" date="2018-08" db="EMBL/GenBank/DDBJ databases">
        <title>Meiothermus terrae DSM 26712 genome sequencing project.</title>
        <authorList>
            <person name="Da Costa M.S."/>
            <person name="Albuquerque L."/>
            <person name="Raposo P."/>
            <person name="Froufe H.J.C."/>
            <person name="Barroso C.S."/>
            <person name="Egas C."/>
        </authorList>
    </citation>
    <scope>NUCLEOTIDE SEQUENCE [LARGE SCALE GENOMIC DNA]</scope>
    <source>
        <strain evidence="1 2">DSM 26712</strain>
    </source>
</reference>
<proteinExistence type="predicted"/>
<dbReference type="Proteomes" id="UP000265715">
    <property type="component" value="Unassembled WGS sequence"/>
</dbReference>
<dbReference type="AlphaFoldDB" id="A0A399DW57"/>
<comment type="caution">
    <text evidence="1">The sequence shown here is derived from an EMBL/GenBank/DDBJ whole genome shotgun (WGS) entry which is preliminary data.</text>
</comment>
<sequence length="50" mass="5232">MLLTVREFICAHHPTSTEPHGVHVVSHVFACLPSSSPPSRLGLAAGVVGE</sequence>
<evidence type="ECO:0000313" key="2">
    <source>
        <dbReference type="Proteomes" id="UP000265715"/>
    </source>
</evidence>
<evidence type="ECO:0000313" key="1">
    <source>
        <dbReference type="EMBL" id="RIH75633.1"/>
    </source>
</evidence>
<name>A0A399DW57_9DEIN</name>